<dbReference type="EMBL" id="JBAMIC010000008">
    <property type="protein sequence ID" value="KAK7103341.1"/>
    <property type="molecule type" value="Genomic_DNA"/>
</dbReference>
<evidence type="ECO:0000313" key="1">
    <source>
        <dbReference type="EMBL" id="KAK7103341.1"/>
    </source>
</evidence>
<name>A0AAN9BDY1_9CAEN</name>
<dbReference type="SUPFAM" id="SSF58104">
    <property type="entry name" value="Methyl-accepting chemotaxis protein (MCP) signaling domain"/>
    <property type="match status" value="1"/>
</dbReference>
<proteinExistence type="predicted"/>
<organism evidence="1 2">
    <name type="scientific">Littorina saxatilis</name>
    <dbReference type="NCBI Taxonomy" id="31220"/>
    <lineage>
        <taxon>Eukaryota</taxon>
        <taxon>Metazoa</taxon>
        <taxon>Spiralia</taxon>
        <taxon>Lophotrochozoa</taxon>
        <taxon>Mollusca</taxon>
        <taxon>Gastropoda</taxon>
        <taxon>Caenogastropoda</taxon>
        <taxon>Littorinimorpha</taxon>
        <taxon>Littorinoidea</taxon>
        <taxon>Littorinidae</taxon>
        <taxon>Littorina</taxon>
    </lineage>
</organism>
<keyword evidence="2" id="KW-1185">Reference proteome</keyword>
<dbReference type="AlphaFoldDB" id="A0AAN9BDY1"/>
<protein>
    <submittedName>
        <fullName evidence="1">Uncharacterized protein</fullName>
    </submittedName>
</protein>
<gene>
    <name evidence="1" type="ORF">V1264_018260</name>
</gene>
<dbReference type="Gene3D" id="1.10.287.950">
    <property type="entry name" value="Methyl-accepting chemotaxis protein"/>
    <property type="match status" value="1"/>
</dbReference>
<comment type="caution">
    <text evidence="1">The sequence shown here is derived from an EMBL/GenBank/DDBJ whole genome shotgun (WGS) entry which is preliminary data.</text>
</comment>
<sequence length="112" mass="13004">MCRTSCFAWYTDHSTPIHNLSLNLEYNRYFLIEHFYSGIEHLHSGIEHIYSGIEHIHSGIRQINSGIEQIHSGIEQIHSEMEQILKSVSVSGMCCPEVIYRSVVLYRLSPRK</sequence>
<accession>A0AAN9BDY1</accession>
<reference evidence="1 2" key="1">
    <citation type="submission" date="2024-02" db="EMBL/GenBank/DDBJ databases">
        <title>Chromosome-scale genome assembly of the rough periwinkle Littorina saxatilis.</title>
        <authorList>
            <person name="De Jode A."/>
            <person name="Faria R."/>
            <person name="Formenti G."/>
            <person name="Sims Y."/>
            <person name="Smith T.P."/>
            <person name="Tracey A."/>
            <person name="Wood J.M.D."/>
            <person name="Zagrodzka Z.B."/>
            <person name="Johannesson K."/>
            <person name="Butlin R.K."/>
            <person name="Leder E.H."/>
        </authorList>
    </citation>
    <scope>NUCLEOTIDE SEQUENCE [LARGE SCALE GENOMIC DNA]</scope>
    <source>
        <strain evidence="1">Snail1</strain>
        <tissue evidence="1">Muscle</tissue>
    </source>
</reference>
<dbReference type="Proteomes" id="UP001374579">
    <property type="component" value="Unassembled WGS sequence"/>
</dbReference>
<evidence type="ECO:0000313" key="2">
    <source>
        <dbReference type="Proteomes" id="UP001374579"/>
    </source>
</evidence>